<feature type="chain" id="PRO_5004794258" evidence="4">
    <location>
        <begin position="21"/>
        <end position="520"/>
    </location>
</feature>
<dbReference type="SUPFAM" id="SSF53187">
    <property type="entry name" value="Zn-dependent exopeptidases"/>
    <property type="match status" value="1"/>
</dbReference>
<dbReference type="OrthoDB" id="9761532at2"/>
<sequence>MRLRPLALLAALTVARIAAAQTPGARARAAAETYRDAHEGTILREFSDLLALPNVARDSADIRRNADFLLAMLGKRGFTNTRLLTVPGGPPAVYGELPSPGATRTLVLYAHYDGQPLDPKQWTSPPWQPVLRDREPKDGGKVIALPNDGQHADPQARLYARSAGDDKASIMAMLAAVDAMRAAGTAPSVNLKVFFEGEEEAGSAHLRQILETYRSQLTGDGWLFCDGPVHQSGRQQVVFGQRGVTEAELTVYGPTRALHSGHYGNWAPNPGVMLANLIASMRDDDGRIKIAGYYDDVRPITPAERRAIAALPAYDDTLRRALGLGRTEANGAPLAERLMLPALNLRGIRVGGVRETGSNTIATEAYASFDLRLVPNQTPERVQRLFEAHLARQGWFVTHDSATTAVRLAHPKVVRVQWGSGYPASRAPMDGPFGRAVIAALRDGAAEPPLVIPTTGGSGPAYLFEQVLKVPMISLPIANFDDNQHAADENLKLKNLWDGIETYAALLAGMGKTWGAAVTP</sequence>
<gene>
    <name evidence="6" type="ORF">J421_1756</name>
</gene>
<dbReference type="GO" id="GO:0006508">
    <property type="term" value="P:proteolysis"/>
    <property type="evidence" value="ECO:0007669"/>
    <property type="project" value="UniProtKB-KW"/>
</dbReference>
<proteinExistence type="predicted"/>
<dbReference type="AlphaFoldDB" id="W0RIR6"/>
<dbReference type="eggNOG" id="COG0624">
    <property type="taxonomic scope" value="Bacteria"/>
</dbReference>
<evidence type="ECO:0000313" key="6">
    <source>
        <dbReference type="EMBL" id="AHG89293.1"/>
    </source>
</evidence>
<evidence type="ECO:0000256" key="1">
    <source>
        <dbReference type="ARBA" id="ARBA00022670"/>
    </source>
</evidence>
<keyword evidence="3" id="KW-0378">Hydrolase</keyword>
<keyword evidence="7" id="KW-1185">Reference proteome</keyword>
<reference evidence="6 7" key="1">
    <citation type="journal article" date="2014" name="Genome Announc.">
        <title>Genome Sequence and Methylome of Soil Bacterium Gemmatirosa kalamazoonensis KBS708T, a Member of the Rarely Cultivated Gemmatimonadetes Phylum.</title>
        <authorList>
            <person name="Debruyn J.M."/>
            <person name="Radosevich M."/>
            <person name="Wommack K.E."/>
            <person name="Polson S.W."/>
            <person name="Hauser L.J."/>
            <person name="Fawaz M.N."/>
            <person name="Korlach J."/>
            <person name="Tsai Y.C."/>
        </authorList>
    </citation>
    <scope>NUCLEOTIDE SEQUENCE [LARGE SCALE GENOMIC DNA]</scope>
    <source>
        <strain evidence="6 7">KBS708</strain>
    </source>
</reference>
<dbReference type="HOGENOM" id="CLU_029469_2_1_0"/>
<dbReference type="InterPro" id="IPR051458">
    <property type="entry name" value="Cyt/Met_Dipeptidase"/>
</dbReference>
<feature type="domain" description="Peptidase M20 dimerisation" evidence="5">
    <location>
        <begin position="240"/>
        <end position="392"/>
    </location>
</feature>
<dbReference type="STRING" id="861299.J421_1756"/>
<organism evidence="6 7">
    <name type="scientific">Gemmatirosa kalamazoonensis</name>
    <dbReference type="NCBI Taxonomy" id="861299"/>
    <lineage>
        <taxon>Bacteria</taxon>
        <taxon>Pseudomonadati</taxon>
        <taxon>Gemmatimonadota</taxon>
        <taxon>Gemmatimonadia</taxon>
        <taxon>Gemmatimonadales</taxon>
        <taxon>Gemmatimonadaceae</taxon>
        <taxon>Gemmatirosa</taxon>
    </lineage>
</organism>
<dbReference type="GO" id="GO:0046872">
    <property type="term" value="F:metal ion binding"/>
    <property type="evidence" value="ECO:0007669"/>
    <property type="project" value="UniProtKB-KW"/>
</dbReference>
<accession>W0RIR6</accession>
<evidence type="ECO:0000259" key="5">
    <source>
        <dbReference type="Pfam" id="PF07687"/>
    </source>
</evidence>
<dbReference type="PANTHER" id="PTHR43270">
    <property type="entry name" value="BETA-ALA-HIS DIPEPTIDASE"/>
    <property type="match status" value="1"/>
</dbReference>
<dbReference type="Proteomes" id="UP000019151">
    <property type="component" value="Chromosome"/>
</dbReference>
<protein>
    <submittedName>
        <fullName evidence="6">Peptidase M20</fullName>
    </submittedName>
</protein>
<dbReference type="Pfam" id="PF07687">
    <property type="entry name" value="M20_dimer"/>
    <property type="match status" value="1"/>
</dbReference>
<evidence type="ECO:0000256" key="2">
    <source>
        <dbReference type="ARBA" id="ARBA00022723"/>
    </source>
</evidence>
<feature type="signal peptide" evidence="4">
    <location>
        <begin position="1"/>
        <end position="20"/>
    </location>
</feature>
<dbReference type="InParanoid" id="W0RIR6"/>
<dbReference type="KEGG" id="gba:J421_1756"/>
<name>W0RIR6_9BACT</name>
<evidence type="ECO:0000313" key="7">
    <source>
        <dbReference type="Proteomes" id="UP000019151"/>
    </source>
</evidence>
<dbReference type="InterPro" id="IPR002933">
    <property type="entry name" value="Peptidase_M20"/>
</dbReference>
<keyword evidence="1" id="KW-0645">Protease</keyword>
<evidence type="ECO:0000256" key="4">
    <source>
        <dbReference type="SAM" id="SignalP"/>
    </source>
</evidence>
<dbReference type="RefSeq" id="WP_025410798.1">
    <property type="nucleotide sequence ID" value="NZ_CP007128.1"/>
</dbReference>
<dbReference type="InterPro" id="IPR011650">
    <property type="entry name" value="Peptidase_M20_dimer"/>
</dbReference>
<keyword evidence="2" id="KW-0479">Metal-binding</keyword>
<dbReference type="EMBL" id="CP007128">
    <property type="protein sequence ID" value="AHG89293.1"/>
    <property type="molecule type" value="Genomic_DNA"/>
</dbReference>
<dbReference type="PANTHER" id="PTHR43270:SF8">
    <property type="entry name" value="DI- AND TRIPEPTIDASE DUG2-RELATED"/>
    <property type="match status" value="1"/>
</dbReference>
<dbReference type="Gene3D" id="3.30.70.360">
    <property type="match status" value="1"/>
</dbReference>
<dbReference type="Gene3D" id="3.40.630.10">
    <property type="entry name" value="Zn peptidases"/>
    <property type="match status" value="1"/>
</dbReference>
<keyword evidence="4" id="KW-0732">Signal</keyword>
<dbReference type="GO" id="GO:0008233">
    <property type="term" value="F:peptidase activity"/>
    <property type="evidence" value="ECO:0007669"/>
    <property type="project" value="UniProtKB-KW"/>
</dbReference>
<evidence type="ECO:0000256" key="3">
    <source>
        <dbReference type="ARBA" id="ARBA00022801"/>
    </source>
</evidence>
<dbReference type="Pfam" id="PF01546">
    <property type="entry name" value="Peptidase_M20"/>
    <property type="match status" value="1"/>
</dbReference>